<dbReference type="Proteomes" id="UP000026962">
    <property type="component" value="Chromosome 5"/>
</dbReference>
<feature type="compositionally biased region" description="Low complexity" evidence="1">
    <location>
        <begin position="12"/>
        <end position="34"/>
    </location>
</feature>
<dbReference type="EnsemblPlants" id="OPUNC05G09590.1">
    <property type="protein sequence ID" value="OPUNC05G09590.1"/>
    <property type="gene ID" value="OPUNC05G09590"/>
</dbReference>
<proteinExistence type="predicted"/>
<dbReference type="HOGENOM" id="CLU_3035735_0_0_1"/>
<feature type="compositionally biased region" description="Basic and acidic residues" evidence="1">
    <location>
        <begin position="1"/>
        <end position="10"/>
    </location>
</feature>
<evidence type="ECO:0000313" key="2">
    <source>
        <dbReference type="EnsemblPlants" id="OPUNC05G09590.1"/>
    </source>
</evidence>
<sequence>MALGDERDGHPAATAAKGCAGASSSAAAGRTRSTTTEDEVEVVTQQGRCHKIQST</sequence>
<reference evidence="2" key="2">
    <citation type="submission" date="2018-05" db="EMBL/GenBank/DDBJ databases">
        <title>OpunRS2 (Oryza punctata Reference Sequence Version 2).</title>
        <authorList>
            <person name="Zhang J."/>
            <person name="Kudrna D."/>
            <person name="Lee S."/>
            <person name="Talag J."/>
            <person name="Welchert J."/>
            <person name="Wing R.A."/>
        </authorList>
    </citation>
    <scope>NUCLEOTIDE SEQUENCE [LARGE SCALE GENOMIC DNA]</scope>
</reference>
<evidence type="ECO:0000256" key="1">
    <source>
        <dbReference type="SAM" id="MobiDB-lite"/>
    </source>
</evidence>
<organism evidence="2">
    <name type="scientific">Oryza punctata</name>
    <name type="common">Red rice</name>
    <dbReference type="NCBI Taxonomy" id="4537"/>
    <lineage>
        <taxon>Eukaryota</taxon>
        <taxon>Viridiplantae</taxon>
        <taxon>Streptophyta</taxon>
        <taxon>Embryophyta</taxon>
        <taxon>Tracheophyta</taxon>
        <taxon>Spermatophyta</taxon>
        <taxon>Magnoliopsida</taxon>
        <taxon>Liliopsida</taxon>
        <taxon>Poales</taxon>
        <taxon>Poaceae</taxon>
        <taxon>BOP clade</taxon>
        <taxon>Oryzoideae</taxon>
        <taxon>Oryzeae</taxon>
        <taxon>Oryzinae</taxon>
        <taxon>Oryza</taxon>
    </lineage>
</organism>
<evidence type="ECO:0000313" key="3">
    <source>
        <dbReference type="Proteomes" id="UP000026962"/>
    </source>
</evidence>
<protein>
    <submittedName>
        <fullName evidence="2">Uncharacterized protein</fullName>
    </submittedName>
</protein>
<keyword evidence="3" id="KW-1185">Reference proteome</keyword>
<dbReference type="AlphaFoldDB" id="A0A0E0L0V5"/>
<name>A0A0E0L0V5_ORYPU</name>
<feature type="region of interest" description="Disordered" evidence="1">
    <location>
        <begin position="1"/>
        <end position="55"/>
    </location>
</feature>
<accession>A0A0E0L0V5</accession>
<dbReference type="Gramene" id="OPUNC05G09590.1">
    <property type="protein sequence ID" value="OPUNC05G09590.1"/>
    <property type="gene ID" value="OPUNC05G09590"/>
</dbReference>
<reference evidence="2" key="1">
    <citation type="submission" date="2015-04" db="UniProtKB">
        <authorList>
            <consortium name="EnsemblPlants"/>
        </authorList>
    </citation>
    <scope>IDENTIFICATION</scope>
</reference>